<accession>A0AA36APM7</accession>
<name>A0AA36APM7_OCTVU</name>
<gene>
    <name evidence="1" type="ORF">OCTVUL_1B021305</name>
</gene>
<dbReference type="EMBL" id="OX597816">
    <property type="protein sequence ID" value="CAI9720025.1"/>
    <property type="molecule type" value="Genomic_DNA"/>
</dbReference>
<reference evidence="1" key="1">
    <citation type="submission" date="2023-08" db="EMBL/GenBank/DDBJ databases">
        <authorList>
            <person name="Alioto T."/>
            <person name="Alioto T."/>
            <person name="Gomez Garrido J."/>
        </authorList>
    </citation>
    <scope>NUCLEOTIDE SEQUENCE</scope>
</reference>
<keyword evidence="2" id="KW-1185">Reference proteome</keyword>
<proteinExistence type="predicted"/>
<evidence type="ECO:0000313" key="2">
    <source>
        <dbReference type="Proteomes" id="UP001162480"/>
    </source>
</evidence>
<organism evidence="1 2">
    <name type="scientific">Octopus vulgaris</name>
    <name type="common">Common octopus</name>
    <dbReference type="NCBI Taxonomy" id="6645"/>
    <lineage>
        <taxon>Eukaryota</taxon>
        <taxon>Metazoa</taxon>
        <taxon>Spiralia</taxon>
        <taxon>Lophotrochozoa</taxon>
        <taxon>Mollusca</taxon>
        <taxon>Cephalopoda</taxon>
        <taxon>Coleoidea</taxon>
        <taxon>Octopodiformes</taxon>
        <taxon>Octopoda</taxon>
        <taxon>Incirrata</taxon>
        <taxon>Octopodidae</taxon>
        <taxon>Octopus</taxon>
    </lineage>
</organism>
<protein>
    <submittedName>
        <fullName evidence="1">Uncharacterized protein</fullName>
    </submittedName>
</protein>
<evidence type="ECO:0000313" key="1">
    <source>
        <dbReference type="EMBL" id="CAI9720025.1"/>
    </source>
</evidence>
<dbReference type="Proteomes" id="UP001162480">
    <property type="component" value="Chromosome 3"/>
</dbReference>
<dbReference type="AlphaFoldDB" id="A0AA36APM7"/>
<sequence length="78" mass="8725">MGFRVASGIRPELWRQDTLPAKPYRPYIKNCVGSILAQSHFATRRDSGPTYSSMLGRCEILVDISPMSYSYEGDIGPI</sequence>